<dbReference type="Proteomes" id="UP001195769">
    <property type="component" value="Unassembled WGS sequence"/>
</dbReference>
<comment type="caution">
    <text evidence="1">The sequence shown here is derived from an EMBL/GenBank/DDBJ whole genome shotgun (WGS) entry which is preliminary data.</text>
</comment>
<protein>
    <submittedName>
        <fullName evidence="1">Uncharacterized protein</fullName>
    </submittedName>
</protein>
<accession>A0AAD4HLG9</accession>
<evidence type="ECO:0000313" key="2">
    <source>
        <dbReference type="Proteomes" id="UP001195769"/>
    </source>
</evidence>
<dbReference type="EMBL" id="JABBWK010000025">
    <property type="protein sequence ID" value="KAG1900837.1"/>
    <property type="molecule type" value="Genomic_DNA"/>
</dbReference>
<sequence length="144" mass="16931">MQTWNDKHKSNLILFKALDLVEEEEQITHQTFKFDPDDLGNEKEYTSVKAHIQEKDSKEPSDNYSLMYKVETSFFKGLDLVEEEEQITHQTFKFDPDDLGNEEKYTSVKEKIHKSHLTTIHLHIRLRCTVFETLSSSCRSSLAF</sequence>
<keyword evidence="2" id="KW-1185">Reference proteome</keyword>
<organism evidence="1 2">
    <name type="scientific">Suillus fuscotomentosus</name>
    <dbReference type="NCBI Taxonomy" id="1912939"/>
    <lineage>
        <taxon>Eukaryota</taxon>
        <taxon>Fungi</taxon>
        <taxon>Dikarya</taxon>
        <taxon>Basidiomycota</taxon>
        <taxon>Agaricomycotina</taxon>
        <taxon>Agaricomycetes</taxon>
        <taxon>Agaricomycetidae</taxon>
        <taxon>Boletales</taxon>
        <taxon>Suillineae</taxon>
        <taxon>Suillaceae</taxon>
        <taxon>Suillus</taxon>
    </lineage>
</organism>
<dbReference type="GeneID" id="64661284"/>
<name>A0AAD4HLG9_9AGAM</name>
<reference evidence="1" key="1">
    <citation type="journal article" date="2020" name="New Phytol.">
        <title>Comparative genomics reveals dynamic genome evolution in host specialist ectomycorrhizal fungi.</title>
        <authorList>
            <person name="Lofgren L.A."/>
            <person name="Nguyen N.H."/>
            <person name="Vilgalys R."/>
            <person name="Ruytinx J."/>
            <person name="Liao H.L."/>
            <person name="Branco S."/>
            <person name="Kuo A."/>
            <person name="LaButti K."/>
            <person name="Lipzen A."/>
            <person name="Andreopoulos W."/>
            <person name="Pangilinan J."/>
            <person name="Riley R."/>
            <person name="Hundley H."/>
            <person name="Na H."/>
            <person name="Barry K."/>
            <person name="Grigoriev I.V."/>
            <person name="Stajich J.E."/>
            <person name="Kennedy P.G."/>
        </authorList>
    </citation>
    <scope>NUCLEOTIDE SEQUENCE</scope>
    <source>
        <strain evidence="1">FC203</strain>
    </source>
</reference>
<dbReference type="RefSeq" id="XP_041226413.1">
    <property type="nucleotide sequence ID" value="XM_041366986.1"/>
</dbReference>
<proteinExistence type="predicted"/>
<gene>
    <name evidence="1" type="ORF">F5891DRAFT_1188324</name>
</gene>
<evidence type="ECO:0000313" key="1">
    <source>
        <dbReference type="EMBL" id="KAG1900837.1"/>
    </source>
</evidence>
<dbReference type="AlphaFoldDB" id="A0AAD4HLG9"/>